<gene>
    <name evidence="8" type="ORF">WDU96_13125</name>
</gene>
<comment type="caution">
    <text evidence="8">The sequence shown here is derived from an EMBL/GenBank/DDBJ whole genome shotgun (WGS) entry which is preliminary data.</text>
</comment>
<dbReference type="EMBL" id="JBBDGL010000005">
    <property type="protein sequence ID" value="MEJ1156545.1"/>
    <property type="molecule type" value="Genomic_DNA"/>
</dbReference>
<comment type="cofactor">
    <cofactor evidence="1">
        <name>Mg(2+)</name>
        <dbReference type="ChEBI" id="CHEBI:18420"/>
    </cofactor>
</comment>
<evidence type="ECO:0000313" key="9">
    <source>
        <dbReference type="Proteomes" id="UP001368654"/>
    </source>
</evidence>
<dbReference type="PANTHER" id="PTHR37311:SF1">
    <property type="entry name" value="2-PHOSPHOSULFOLACTATE PHOSPHATASE-RELATED"/>
    <property type="match status" value="1"/>
</dbReference>
<evidence type="ECO:0000256" key="4">
    <source>
        <dbReference type="ARBA" id="ARBA00021948"/>
    </source>
</evidence>
<keyword evidence="5" id="KW-0378">Hydrolase</keyword>
<protein>
    <recommendedName>
        <fullName evidence="4">Probable 2-phosphosulfolactate phosphatase</fullName>
        <ecNumber evidence="3">3.1.3.71</ecNumber>
    </recommendedName>
</protein>
<dbReference type="InterPro" id="IPR036702">
    <property type="entry name" value="ComB-like_sf"/>
</dbReference>
<comment type="similarity">
    <text evidence="2">Belongs to the ComB family.</text>
</comment>
<accession>A0ABU8LZ72</accession>
<evidence type="ECO:0000313" key="8">
    <source>
        <dbReference type="EMBL" id="MEJ1156545.1"/>
    </source>
</evidence>
<evidence type="ECO:0000256" key="1">
    <source>
        <dbReference type="ARBA" id="ARBA00001946"/>
    </source>
</evidence>
<dbReference type="PANTHER" id="PTHR37311">
    <property type="entry name" value="2-PHOSPHOSULFOLACTATE PHOSPHATASE-RELATED"/>
    <property type="match status" value="1"/>
</dbReference>
<evidence type="ECO:0000256" key="3">
    <source>
        <dbReference type="ARBA" id="ARBA00012953"/>
    </source>
</evidence>
<organism evidence="8 9">
    <name type="scientific">Microbacterium marmarense</name>
    <dbReference type="NCBI Taxonomy" id="3122051"/>
    <lineage>
        <taxon>Bacteria</taxon>
        <taxon>Bacillati</taxon>
        <taxon>Actinomycetota</taxon>
        <taxon>Actinomycetes</taxon>
        <taxon>Micrococcales</taxon>
        <taxon>Microbacteriaceae</taxon>
        <taxon>Microbacterium</taxon>
    </lineage>
</organism>
<keyword evidence="6" id="KW-0460">Magnesium</keyword>
<dbReference type="Gene3D" id="3.90.1560.10">
    <property type="entry name" value="ComB-like"/>
    <property type="match status" value="1"/>
</dbReference>
<dbReference type="EC" id="3.1.3.71" evidence="3"/>
<keyword evidence="9" id="KW-1185">Reference proteome</keyword>
<comment type="catalytic activity">
    <reaction evidence="7">
        <text>(2R)-O-phospho-3-sulfolactate + H2O = (2R)-3-sulfolactate + phosphate</text>
        <dbReference type="Rhea" id="RHEA:23416"/>
        <dbReference type="ChEBI" id="CHEBI:15377"/>
        <dbReference type="ChEBI" id="CHEBI:15597"/>
        <dbReference type="ChEBI" id="CHEBI:43474"/>
        <dbReference type="ChEBI" id="CHEBI:58738"/>
        <dbReference type="EC" id="3.1.3.71"/>
    </reaction>
</comment>
<dbReference type="Proteomes" id="UP001368654">
    <property type="component" value="Unassembled WGS sequence"/>
</dbReference>
<evidence type="ECO:0000256" key="5">
    <source>
        <dbReference type="ARBA" id="ARBA00022801"/>
    </source>
</evidence>
<dbReference type="Pfam" id="PF04029">
    <property type="entry name" value="2-ph_phosp"/>
    <property type="match status" value="1"/>
</dbReference>
<dbReference type="InterPro" id="IPR005238">
    <property type="entry name" value="ComB-like"/>
</dbReference>
<name>A0ABU8LZ72_9MICO</name>
<sequence length="224" mass="22849">MQESETPGAACDGSFFDQHRYQVRFEWGVEGLAHLDPADIVIVVDVLRFSTTTTRTIEAGDTVSLSAARVSALHGVAVADLAAATGALVILGCLRNASSVAREVADEQLRRGARTSIAIIAAGERVAGETGLRFAVEDHLGAGAIIGALTDLGLDHTSPEAACAAEAFRGMRGATRHLLSASGSGQQLIAGGSRGDVLAAADVDASTAVPVLREGIFVGGSVAD</sequence>
<evidence type="ECO:0000256" key="6">
    <source>
        <dbReference type="ARBA" id="ARBA00022842"/>
    </source>
</evidence>
<evidence type="ECO:0000256" key="2">
    <source>
        <dbReference type="ARBA" id="ARBA00009997"/>
    </source>
</evidence>
<proteinExistence type="inferred from homology"/>
<dbReference type="SUPFAM" id="SSF142823">
    <property type="entry name" value="ComB-like"/>
    <property type="match status" value="1"/>
</dbReference>
<reference evidence="8 9" key="1">
    <citation type="submission" date="2024-02" db="EMBL/GenBank/DDBJ databases">
        <authorList>
            <person name="Saticioglu I.B."/>
        </authorList>
    </citation>
    <scope>NUCLEOTIDE SEQUENCE [LARGE SCALE GENOMIC DNA]</scope>
    <source>
        <strain evidence="8 9">Mu-86</strain>
    </source>
</reference>
<evidence type="ECO:0000256" key="7">
    <source>
        <dbReference type="ARBA" id="ARBA00033711"/>
    </source>
</evidence>
<dbReference type="RefSeq" id="WP_337338981.1">
    <property type="nucleotide sequence ID" value="NZ_JBBDGL010000005.1"/>
</dbReference>